<evidence type="ECO:0000256" key="3">
    <source>
        <dbReference type="ARBA" id="ARBA00022692"/>
    </source>
</evidence>
<comment type="caution">
    <text evidence="13">The sequence shown here is derived from an EMBL/GenBank/DDBJ whole genome shotgun (WGS) entry which is preliminary data.</text>
</comment>
<name>A0AAN4U380_9PROT</name>
<comment type="similarity">
    <text evidence="10">Belongs to the peptidase M48 family.</text>
</comment>
<evidence type="ECO:0000259" key="12">
    <source>
        <dbReference type="Pfam" id="PF01435"/>
    </source>
</evidence>
<keyword evidence="8 10" id="KW-0482">Metalloprotease</keyword>
<dbReference type="KEGG" id="abg:Asbog_01615"/>
<organism evidence="13 14">
    <name type="scientific">Asaia bogorensis NBRC 16594</name>
    <dbReference type="NCBI Taxonomy" id="1231624"/>
    <lineage>
        <taxon>Bacteria</taxon>
        <taxon>Pseudomonadati</taxon>
        <taxon>Pseudomonadota</taxon>
        <taxon>Alphaproteobacteria</taxon>
        <taxon>Acetobacterales</taxon>
        <taxon>Acetobacteraceae</taxon>
        <taxon>Asaia</taxon>
    </lineage>
</organism>
<keyword evidence="2 10" id="KW-0645">Protease</keyword>
<keyword evidence="5 10" id="KW-0378">Hydrolase</keyword>
<keyword evidence="14" id="KW-1185">Reference proteome</keyword>
<dbReference type="PANTHER" id="PTHR43221:SF2">
    <property type="entry name" value="PROTEASE HTPX HOMOLOG"/>
    <property type="match status" value="1"/>
</dbReference>
<accession>A0AAN4U380</accession>
<dbReference type="InterPro" id="IPR050083">
    <property type="entry name" value="HtpX_protease"/>
</dbReference>
<dbReference type="RefSeq" id="WP_062164741.1">
    <property type="nucleotide sequence ID" value="NZ_AP014690.1"/>
</dbReference>
<evidence type="ECO:0000256" key="5">
    <source>
        <dbReference type="ARBA" id="ARBA00022801"/>
    </source>
</evidence>
<evidence type="ECO:0000256" key="4">
    <source>
        <dbReference type="ARBA" id="ARBA00022723"/>
    </source>
</evidence>
<evidence type="ECO:0000313" key="14">
    <source>
        <dbReference type="Proteomes" id="UP000321287"/>
    </source>
</evidence>
<dbReference type="InterPro" id="IPR001915">
    <property type="entry name" value="Peptidase_M48"/>
</dbReference>
<keyword evidence="6 10" id="KW-0862">Zinc</keyword>
<feature type="domain" description="Peptidase M48" evidence="12">
    <location>
        <begin position="171"/>
        <end position="258"/>
    </location>
</feature>
<dbReference type="EMBL" id="BJVS01000007">
    <property type="protein sequence ID" value="GEL54266.1"/>
    <property type="molecule type" value="Genomic_DNA"/>
</dbReference>
<keyword evidence="4" id="KW-0479">Metal-binding</keyword>
<dbReference type="GO" id="GO:0004222">
    <property type="term" value="F:metalloendopeptidase activity"/>
    <property type="evidence" value="ECO:0007669"/>
    <property type="project" value="InterPro"/>
</dbReference>
<keyword evidence="7 11" id="KW-1133">Transmembrane helix</keyword>
<protein>
    <recommendedName>
        <fullName evidence="12">Peptidase M48 domain-containing protein</fullName>
    </recommendedName>
</protein>
<reference evidence="13 14" key="1">
    <citation type="submission" date="2019-07" db="EMBL/GenBank/DDBJ databases">
        <title>Whole genome shotgun sequence of Asaia bogorensis NBRC 16594.</title>
        <authorList>
            <person name="Hosoyama A."/>
            <person name="Uohara A."/>
            <person name="Ohji S."/>
            <person name="Ichikawa N."/>
        </authorList>
    </citation>
    <scope>NUCLEOTIDE SEQUENCE [LARGE SCALE GENOMIC DNA]</scope>
    <source>
        <strain evidence="13 14">NBRC 16594</strain>
    </source>
</reference>
<evidence type="ECO:0000256" key="7">
    <source>
        <dbReference type="ARBA" id="ARBA00022989"/>
    </source>
</evidence>
<keyword evidence="1" id="KW-1003">Cell membrane</keyword>
<dbReference type="GeneID" id="78226652"/>
<keyword evidence="9 11" id="KW-0472">Membrane</keyword>
<evidence type="ECO:0000256" key="2">
    <source>
        <dbReference type="ARBA" id="ARBA00022670"/>
    </source>
</evidence>
<evidence type="ECO:0000313" key="13">
    <source>
        <dbReference type="EMBL" id="GEL54266.1"/>
    </source>
</evidence>
<evidence type="ECO:0000256" key="11">
    <source>
        <dbReference type="SAM" id="Phobius"/>
    </source>
</evidence>
<evidence type="ECO:0000256" key="6">
    <source>
        <dbReference type="ARBA" id="ARBA00022833"/>
    </source>
</evidence>
<dbReference type="AlphaFoldDB" id="A0AAN4U380"/>
<comment type="cofactor">
    <cofactor evidence="10">
        <name>Zn(2+)</name>
        <dbReference type="ChEBI" id="CHEBI:29105"/>
    </cofactor>
    <text evidence="10">Binds 1 zinc ion per subunit.</text>
</comment>
<keyword evidence="3 11" id="KW-0812">Transmembrane</keyword>
<dbReference type="CDD" id="cd07325">
    <property type="entry name" value="M48_Ste24p_like"/>
    <property type="match status" value="1"/>
</dbReference>
<feature type="transmembrane region" description="Helical" evidence="11">
    <location>
        <begin position="46"/>
        <end position="70"/>
    </location>
</feature>
<evidence type="ECO:0000256" key="9">
    <source>
        <dbReference type="ARBA" id="ARBA00023136"/>
    </source>
</evidence>
<proteinExistence type="inferred from homology"/>
<dbReference type="Pfam" id="PF01435">
    <property type="entry name" value="Peptidase_M48"/>
    <property type="match status" value="2"/>
</dbReference>
<gene>
    <name evidence="13" type="ORF">ABO01nite_22730</name>
</gene>
<feature type="domain" description="Peptidase M48" evidence="12">
    <location>
        <begin position="84"/>
        <end position="160"/>
    </location>
</feature>
<dbReference type="GO" id="GO:0006508">
    <property type="term" value="P:proteolysis"/>
    <property type="evidence" value="ECO:0007669"/>
    <property type="project" value="UniProtKB-KW"/>
</dbReference>
<dbReference type="GO" id="GO:0046872">
    <property type="term" value="F:metal ion binding"/>
    <property type="evidence" value="ECO:0007669"/>
    <property type="project" value="UniProtKB-KW"/>
</dbReference>
<feature type="transmembrane region" description="Helical" evidence="11">
    <location>
        <begin position="20"/>
        <end position="40"/>
    </location>
</feature>
<evidence type="ECO:0000256" key="10">
    <source>
        <dbReference type="RuleBase" id="RU003983"/>
    </source>
</evidence>
<dbReference type="Proteomes" id="UP000321287">
    <property type="component" value="Unassembled WGS sequence"/>
</dbReference>
<dbReference type="Gene3D" id="3.30.2010.10">
    <property type="entry name" value="Metalloproteases ('zincins'), catalytic domain"/>
    <property type="match status" value="1"/>
</dbReference>
<dbReference type="PANTHER" id="PTHR43221">
    <property type="entry name" value="PROTEASE HTPX"/>
    <property type="match status" value="1"/>
</dbReference>
<sequence>MTSDIKQYRHAKERLYGGTLTVLGTAVWLILLAAFVMVALVRPNGLAQLVVIALYLGVLGAISLVAAALYRAYALGNMVALSSRQFPELHATFAEVSQRLGLQEVPRAFIYNSHGITNAFAIRLLRGRYVFLTSAIIETDTDAQLRFIMGHEIAHHVLGHLDGFKTFLRAPAYLVPLLYHAYSRGREYSCDAVGASILPDYRDGVGALQMLACGARRLNTSMNAEAFAEQEAQVPGMAGFVVEIMSTHPRLTRRVSRLIALFATPERKHGAV</sequence>
<evidence type="ECO:0000256" key="1">
    <source>
        <dbReference type="ARBA" id="ARBA00022475"/>
    </source>
</evidence>
<evidence type="ECO:0000256" key="8">
    <source>
        <dbReference type="ARBA" id="ARBA00023049"/>
    </source>
</evidence>